<accession>A0ABD2NAF7</accession>
<keyword evidence="7" id="KW-0393">Immunoglobulin domain</keyword>
<dbReference type="InterPro" id="IPR058157">
    <property type="entry name" value="Spectrin_met"/>
</dbReference>
<feature type="coiled-coil region" evidence="8">
    <location>
        <begin position="1076"/>
        <end position="1295"/>
    </location>
</feature>
<evidence type="ECO:0000256" key="8">
    <source>
        <dbReference type="SAM" id="Coils"/>
    </source>
</evidence>
<keyword evidence="5" id="KW-0547">Nucleotide-binding</keyword>
<dbReference type="SMART" id="SM00150">
    <property type="entry name" value="SPEC"/>
    <property type="match status" value="5"/>
</dbReference>
<evidence type="ECO:0000256" key="6">
    <source>
        <dbReference type="ARBA" id="ARBA00022840"/>
    </source>
</evidence>
<feature type="domain" description="Ig-like" evidence="10">
    <location>
        <begin position="2081"/>
        <end position="2169"/>
    </location>
</feature>
<dbReference type="FunFam" id="2.60.40.10:FF:000714">
    <property type="entry name" value="Titin novex-3"/>
    <property type="match status" value="1"/>
</dbReference>
<feature type="domain" description="Ig-like" evidence="10">
    <location>
        <begin position="2915"/>
        <end position="3003"/>
    </location>
</feature>
<dbReference type="SMART" id="SM00409">
    <property type="entry name" value="IG"/>
    <property type="match status" value="9"/>
</dbReference>
<dbReference type="GO" id="GO:0045989">
    <property type="term" value="P:positive regulation of striated muscle contraction"/>
    <property type="evidence" value="ECO:0007669"/>
    <property type="project" value="UniProtKB-ARBA"/>
</dbReference>
<feature type="domain" description="Ig-like" evidence="10">
    <location>
        <begin position="1863"/>
        <end position="1951"/>
    </location>
</feature>
<dbReference type="InterPro" id="IPR003599">
    <property type="entry name" value="Ig_sub"/>
</dbReference>
<feature type="compositionally biased region" description="Low complexity" evidence="9">
    <location>
        <begin position="2594"/>
        <end position="2606"/>
    </location>
</feature>
<feature type="coiled-coil region" evidence="8">
    <location>
        <begin position="554"/>
        <end position="581"/>
    </location>
</feature>
<feature type="domain" description="Ig-like" evidence="10">
    <location>
        <begin position="2176"/>
        <end position="2267"/>
    </location>
</feature>
<evidence type="ECO:0000259" key="10">
    <source>
        <dbReference type="PROSITE" id="PS50835"/>
    </source>
</evidence>
<evidence type="ECO:0000313" key="12">
    <source>
        <dbReference type="Proteomes" id="UP001516400"/>
    </source>
</evidence>
<feature type="domain" description="Ig-like" evidence="10">
    <location>
        <begin position="1532"/>
        <end position="1620"/>
    </location>
</feature>
<dbReference type="FunFam" id="2.60.40.10:FF:000425">
    <property type="entry name" value="Myosin light chain kinase"/>
    <property type="match status" value="2"/>
</dbReference>
<reference evidence="11 12" key="1">
    <citation type="journal article" date="2021" name="BMC Biol.">
        <title>Horizontally acquired antibacterial genes associated with adaptive radiation of ladybird beetles.</title>
        <authorList>
            <person name="Li H.S."/>
            <person name="Tang X.F."/>
            <person name="Huang Y.H."/>
            <person name="Xu Z.Y."/>
            <person name="Chen M.L."/>
            <person name="Du X.Y."/>
            <person name="Qiu B.Y."/>
            <person name="Chen P.T."/>
            <person name="Zhang W."/>
            <person name="Slipinski A."/>
            <person name="Escalona H.E."/>
            <person name="Waterhouse R.M."/>
            <person name="Zwick A."/>
            <person name="Pang H."/>
        </authorList>
    </citation>
    <scope>NUCLEOTIDE SEQUENCE [LARGE SCALE GENOMIC DNA]</scope>
    <source>
        <strain evidence="11">SYSU2018</strain>
    </source>
</reference>
<feature type="domain" description="Ig-like" evidence="10">
    <location>
        <begin position="1755"/>
        <end position="1832"/>
    </location>
</feature>
<dbReference type="GO" id="GO:0040017">
    <property type="term" value="P:positive regulation of locomotion"/>
    <property type="evidence" value="ECO:0007669"/>
    <property type="project" value="UniProtKB-ARBA"/>
</dbReference>
<keyword evidence="4" id="KW-0677">Repeat</keyword>
<dbReference type="GO" id="GO:0005737">
    <property type="term" value="C:cytoplasm"/>
    <property type="evidence" value="ECO:0007669"/>
    <property type="project" value="UniProtKB-SubCell"/>
</dbReference>
<evidence type="ECO:0000256" key="1">
    <source>
        <dbReference type="ARBA" id="ARBA00004496"/>
    </source>
</evidence>
<keyword evidence="3" id="KW-0963">Cytoplasm</keyword>
<comment type="caution">
    <text evidence="11">The sequence shown here is derived from an EMBL/GenBank/DDBJ whole genome shotgun (WGS) entry which is preliminary data.</text>
</comment>
<evidence type="ECO:0000256" key="5">
    <source>
        <dbReference type="ARBA" id="ARBA00022741"/>
    </source>
</evidence>
<dbReference type="EMBL" id="JABFTP020000083">
    <property type="protein sequence ID" value="KAL3275186.1"/>
    <property type="molecule type" value="Genomic_DNA"/>
</dbReference>
<dbReference type="Pfam" id="PF00435">
    <property type="entry name" value="Spectrin"/>
    <property type="match status" value="1"/>
</dbReference>
<feature type="coiled-coil region" evidence="8">
    <location>
        <begin position="882"/>
        <end position="916"/>
    </location>
</feature>
<sequence>MAILGIQRDVGPELFIFGSINCGNWLQLKILEITPELTRLGATLTEALELQRAHDEVLRQLQNKQSPVEELLRQADQLIATQKPRAEVYAAMAETLGRAWKDINFNLELRKHILDLNVQYHTKAGEFFDNVKALEESCTDTVIPIEIQAVKDFLTNIHNIRRSLLESLMSALQAGNSLLAKLKELGAEGTLDSRPDQIRQSVDRALSQVQSWLDELHVRRQDVEATFNRRKLQLEQCLALAILAADLRELEEIVITCRNRLANADQLGDSTSSAELLQHENTKLLHEAQLLQERALKITKATEQLLESGCFAGEEATKQSYAILSLTSDYLTEVQNRNALLERVIAFFKSAQTAFNNLDQLEIQLTTSNLKPTSPQLAQLHAQCSKAIEEITNGPIAEGHTILNAARGGSTGTEGVRRTVEDLENIKIRLDTLCVAHREENMRINRELENFFEKHSSLLIWLTSIAEAFLQGHRDMGDNLLKAQDFMNLHNKLLTDLQDKGNEINALLLTLPPILEFLDDDRRRDVDSKVEELHEKWMKLKSLLENRLDLGRIYVKFHSEAEIVNNEIDKLEDDLRLKGQDIDDETLKNLEIKWESLEPLYQSAKNTGLTFINDAKKVSEPHLDTNRACVCVEDVLRKLAGRQLQVTRNWQTFHTDVVEKKELLIKLEETMVESTRTINWVTKLQAQLYPVITINSSSPREISTFIENKLETILPDIKRAQNEVEQKIKTAETLIAKTQTTDEKALNVKNKLCELNQKLIEITTDYQILLQVLVSYFNSLNEIDNRAENYNRQVQDDVARITDVGKIKSLISEHKASEHAVLEMFSSAQNDCDQIVQRILKQEPLGAAEYDIQKLRHILELKQTTWRNEFHKIHDALDNQLFRQFDDDLNNINRSISNLEHQNQELKNRYGKSLEEAKAASLAYSNFEKTIQDLDKRIEDFVELGKKITSCQSPLIEKHLQELQQRWNNFLKQIQETHRLIHLSIQYFQLVNEADEWFKEGSRLLVSIARRSTLVNRPQDAEELLNEIAAFLKPGEEKQNGRIELITDLAKQIYGPNLQNQLSQVVDDSRNMIKSFSSIREELDILIKNLIRAEEEKIRLEKEQREEAAKLEAAKLEAARLEALAAEKARAEALAAEKARAEALAAEKARAEALAAEKARAEALAAEKARAEALAAEKARAEALAAEKARAEALAAEKARAEALAAEKARAEALAAEKARAEALAAETARAEALAAEKARVAAELERKVSEEAARKAEIEALEQQKLAAAIAENERKAADEAARLLREVTEIQNREILSKTHIIQIKQEVSPVKAVSTHEMPSLEKLQILETPVFITPLADAVIQEGSKFSFICQVTGIPTPIVTWYKAGIPIQNNPDYQTTFDNGICKLTIEETFSDDSAMYTCRAINAAGSADTSASLSVKETEPEEQLIPPSFSKLLEPGCIKEGSPFQFQCKVEGNPLPDVQWYKNQECIDYVPGYHITYNNGEAILKFDSVDLKDKAEYTCKATNQVGIAQSTASLSITPAIPTQAPSIISPLSNVMARAGQKIKLECEVTGLPTPELVWYQNGYPLKETREQKLQREGDRATLVIFEAFPKDAGTYKVTATNLAGEASSTCSVSVKGRLPTETSDSEIASDMEPVKPSIQLPLVDLTINEGSRVRLDCVIIGQPEPEVIWYHDNRPVKESTDFQLLFQGDRCSLVIQEAYSEDGGEYKVVALNSAGEASSKCILSVKPTTSSRDSVDKEEKMVPVDYPPKFNRLLTDVLVSEGEQVIFEGNVSGHPKPQIKWLLNNQPVILDDHTEVTHNEDGDIRLTINQVRPQDKGVYTVKASNEHGEAKCFAQLIVKSSKIPDTIKYEEIKSAPVFTEIFNDKTAFANTPTKFECIVQGKPNPKVKWLFRGDPISGNNNFLVSTSGDRQVLSIPNISKDTEGTITCVAENEVGTASCSANLAVHSLSTITLPEPSEISQHIDSSFSVKREIHTESSTMMSSKIMSSTIGAPEPQTKIHSFSSHDEKTFKQVNQQTPEISESHNVEEFLQLGSKEPIIHEISSSKFSTEKPQTQVQTVQHSLLQKPITKTRAPRFMTPVIGKIVDQNTVVVLEGIIDGLPSPQVTWSKNGKEVISSDRISTKWEFNKASLEIKDTNTSDAGRYTCTAINEAGTALSTADLVVRKTIFPPVFGRRLQAQVIKKGDRLIMEVEVTGTPEPSVTWFKDSVPVEQALTDNYKMKTMGNSHCLIIEKADLKHSGRFMVRAVNSGGEAQSIADIAVFEPTPDTMVEVVKTVVFEDVRKHETLELTATPIITNVSTEKQDETYERHSRIEQQSYHQQTNLKTIKCPPPPSPSKFVKGEFRESDYESDYEKPIHKIWKPHGSDATPNYRPIRPLLTPTGKQVQVGRTPTPPTEFEEPPKTGSLLRPKFEPIDKPRTQILQGETKPETKTVVFKPKPISASQTTDITTYIPIRPGSPPEIAYAAGPQATQIYRSTTSMPYHNAIQTETSNIVHFKESNEKCHRTVSLEQNTKLIKFGDKQTNYHISETPRPKIKGPPPTTPKKFIPGEFRESDYESDVENVRIKPKWAPSGSDTEDLHYRPVRPPSSASRASSVPPSKENAASPMEFDKYPYKSIDVTDSEINKFESSSYNRSTSTSNKNIFSTRSRSYEPPVRRIEIQPGSPPEYGYVADPKFKSRATTIASHHMDNMTQAFKSKTQKFVRDIMNDVDQKSSPKKSILKNGEDKDAQIYREETRAAQYGTKHIDPDTGLIYFKYDFGYEFGILLPGESKNGGIPVPPKTTLEPPKRTVDIEMPVYHETTNQQGHQHSNLKPKVHKTTNRNIKWEPTSESELSEYEGNAKRNSQGSRWKPSSCSPVSLSPSLPSTSPAFNSSFAGSDKRRLTDTPPSCPGTPVNAQKGPLGQIRAPMFITPLRNIAVVSRQNAKFECIVQSEPPPSVLWSKNGRIIEDSDDYQLHYRNGVCRLTISRAYPEDAGTYTCTATNSAGSASTTAILDVPGEIKSSFIK</sequence>
<evidence type="ECO:0000256" key="4">
    <source>
        <dbReference type="ARBA" id="ARBA00022737"/>
    </source>
</evidence>
<evidence type="ECO:0000256" key="3">
    <source>
        <dbReference type="ARBA" id="ARBA00022490"/>
    </source>
</evidence>
<dbReference type="InterPro" id="IPR002017">
    <property type="entry name" value="Spectrin_repeat"/>
</dbReference>
<evidence type="ECO:0000256" key="2">
    <source>
        <dbReference type="ARBA" id="ARBA00006692"/>
    </source>
</evidence>
<dbReference type="CDD" id="cd06503">
    <property type="entry name" value="ATP-synt_Fo_b"/>
    <property type="match status" value="1"/>
</dbReference>
<dbReference type="Pfam" id="PF25101">
    <property type="entry name" value="Spectrin_7"/>
    <property type="match status" value="1"/>
</dbReference>
<keyword evidence="8" id="KW-0175">Coiled coil</keyword>
<feature type="region of interest" description="Disordered" evidence="9">
    <location>
        <begin position="2808"/>
        <end position="2908"/>
    </location>
</feature>
<dbReference type="FunFam" id="2.60.40.10:FF:000632">
    <property type="entry name" value="Uncharacterized protein, isoform B"/>
    <property type="match status" value="1"/>
</dbReference>
<dbReference type="InterPro" id="IPR003598">
    <property type="entry name" value="Ig_sub2"/>
</dbReference>
<dbReference type="Gene3D" id="2.60.40.10">
    <property type="entry name" value="Immunoglobulins"/>
    <property type="match status" value="9"/>
</dbReference>
<feature type="compositionally biased region" description="Polar residues" evidence="9">
    <location>
        <begin position="2321"/>
        <end position="2332"/>
    </location>
</feature>
<dbReference type="InterPro" id="IPR018159">
    <property type="entry name" value="Spectrin/alpha-actinin"/>
</dbReference>
<feature type="domain" description="Ig-like" evidence="10">
    <location>
        <begin position="1434"/>
        <end position="1522"/>
    </location>
</feature>
<feature type="compositionally biased region" description="Basic residues" evidence="9">
    <location>
        <begin position="2817"/>
        <end position="2827"/>
    </location>
</feature>
<protein>
    <recommendedName>
        <fullName evidence="10">Ig-like domain-containing protein</fullName>
    </recommendedName>
</protein>
<dbReference type="Gene3D" id="1.20.58.60">
    <property type="match status" value="4"/>
</dbReference>
<dbReference type="FunFam" id="2.60.40.10:FF:000145">
    <property type="entry name" value="Myosin light chain kinase, smooth muscle"/>
    <property type="match status" value="1"/>
</dbReference>
<feature type="region of interest" description="Disordered" evidence="9">
    <location>
        <begin position="2533"/>
        <end position="2615"/>
    </location>
</feature>
<comment type="similarity">
    <text evidence="2">Belongs to the protein kinase superfamily. CAMK Ser/Thr protein kinase family.</text>
</comment>
<dbReference type="CDD" id="cd00096">
    <property type="entry name" value="Ig"/>
    <property type="match status" value="1"/>
</dbReference>
<dbReference type="InterPro" id="IPR013098">
    <property type="entry name" value="Ig_I-set"/>
</dbReference>
<keyword evidence="6" id="KW-0067">ATP-binding</keyword>
<dbReference type="SUPFAM" id="SSF48726">
    <property type="entry name" value="Immunoglobulin"/>
    <property type="match status" value="9"/>
</dbReference>
<dbReference type="Proteomes" id="UP001516400">
    <property type="component" value="Unassembled WGS sequence"/>
</dbReference>
<dbReference type="FunFam" id="2.60.40.10:FF:000080">
    <property type="entry name" value="Myosin light chain kinase, smooth muscle"/>
    <property type="match status" value="1"/>
</dbReference>
<dbReference type="FunFam" id="2.60.40.10:FF:000107">
    <property type="entry name" value="Myosin, light chain kinase a"/>
    <property type="match status" value="1"/>
</dbReference>
<dbReference type="GO" id="GO:0005524">
    <property type="term" value="F:ATP binding"/>
    <property type="evidence" value="ECO:0007669"/>
    <property type="project" value="UniProtKB-KW"/>
</dbReference>
<dbReference type="FunFam" id="2.60.40.10:FF:001151">
    <property type="entry name" value="Uncharacterized protein, isoform F"/>
    <property type="match status" value="1"/>
</dbReference>
<gene>
    <name evidence="11" type="ORF">HHI36_019955</name>
</gene>
<keyword evidence="12" id="KW-1185">Reference proteome</keyword>
<feature type="region of interest" description="Disordered" evidence="9">
    <location>
        <begin position="2637"/>
        <end position="2660"/>
    </location>
</feature>
<dbReference type="InterPro" id="IPR036179">
    <property type="entry name" value="Ig-like_dom_sf"/>
</dbReference>
<dbReference type="Pfam" id="PF07679">
    <property type="entry name" value="I-set"/>
    <property type="match status" value="9"/>
</dbReference>
<feature type="region of interest" description="Disordered" evidence="9">
    <location>
        <begin position="2390"/>
        <end position="2418"/>
    </location>
</feature>
<dbReference type="PROSITE" id="PS50835">
    <property type="entry name" value="IG_LIKE"/>
    <property type="match status" value="9"/>
</dbReference>
<feature type="compositionally biased region" description="Low complexity" evidence="9">
    <location>
        <begin position="2637"/>
        <end position="2647"/>
    </location>
</feature>
<name>A0ABD2NAF7_9CUCU</name>
<dbReference type="GO" id="GO:0060298">
    <property type="term" value="P:positive regulation of sarcomere organization"/>
    <property type="evidence" value="ECO:0007669"/>
    <property type="project" value="UniProtKB-ARBA"/>
</dbReference>
<dbReference type="InterPro" id="IPR007110">
    <property type="entry name" value="Ig-like_dom"/>
</dbReference>
<dbReference type="SUPFAM" id="SSF46966">
    <property type="entry name" value="Spectrin repeat"/>
    <property type="match status" value="4"/>
</dbReference>
<feature type="compositionally biased region" description="Low complexity" evidence="9">
    <location>
        <begin position="2859"/>
        <end position="2876"/>
    </location>
</feature>
<feature type="domain" description="Ig-like" evidence="10">
    <location>
        <begin position="1643"/>
        <end position="1731"/>
    </location>
</feature>
<organism evidence="11 12">
    <name type="scientific">Cryptolaemus montrouzieri</name>
    <dbReference type="NCBI Taxonomy" id="559131"/>
    <lineage>
        <taxon>Eukaryota</taxon>
        <taxon>Metazoa</taxon>
        <taxon>Ecdysozoa</taxon>
        <taxon>Arthropoda</taxon>
        <taxon>Hexapoda</taxon>
        <taxon>Insecta</taxon>
        <taxon>Pterygota</taxon>
        <taxon>Neoptera</taxon>
        <taxon>Endopterygota</taxon>
        <taxon>Coleoptera</taxon>
        <taxon>Polyphaga</taxon>
        <taxon>Cucujiformia</taxon>
        <taxon>Coccinelloidea</taxon>
        <taxon>Coccinellidae</taxon>
        <taxon>Scymninae</taxon>
        <taxon>Scymnini</taxon>
        <taxon>Cryptolaemus</taxon>
    </lineage>
</organism>
<dbReference type="InterPro" id="IPR013783">
    <property type="entry name" value="Ig-like_fold"/>
</dbReference>
<evidence type="ECO:0000313" key="11">
    <source>
        <dbReference type="EMBL" id="KAL3275186.1"/>
    </source>
</evidence>
<comment type="subcellular location">
    <subcellularLocation>
        <location evidence="1">Cytoplasm</location>
    </subcellularLocation>
</comment>
<dbReference type="FunFam" id="2.60.40.10:FF:000849">
    <property type="entry name" value="Uncharacterized protein, isoform F"/>
    <property type="match status" value="1"/>
</dbReference>
<dbReference type="SMART" id="SM00408">
    <property type="entry name" value="IGc2"/>
    <property type="match status" value="9"/>
</dbReference>
<evidence type="ECO:0000256" key="7">
    <source>
        <dbReference type="ARBA" id="ARBA00023319"/>
    </source>
</evidence>
<dbReference type="PANTHER" id="PTHR47633">
    <property type="entry name" value="IMMUNOGLOBULIN"/>
    <property type="match status" value="1"/>
</dbReference>
<feature type="region of interest" description="Disordered" evidence="9">
    <location>
        <begin position="2320"/>
        <end position="2342"/>
    </location>
</feature>
<feature type="domain" description="Ig-like" evidence="10">
    <location>
        <begin position="1333"/>
        <end position="1421"/>
    </location>
</feature>
<dbReference type="CDD" id="cd00176">
    <property type="entry name" value="SPEC"/>
    <property type="match status" value="2"/>
</dbReference>
<evidence type="ECO:0000256" key="9">
    <source>
        <dbReference type="SAM" id="MobiDB-lite"/>
    </source>
</evidence>
<proteinExistence type="inferred from homology"/>